<sequence length="399" mass="44965">MSNPRKSSRKRTATAKALAGSETRNATQKGSRSRPPKSPMNSKLKRPVVSEEESDSSNGSSPPEHRRASKKKASKRVRKGKAPAPPVDVEEVRDLATMGSKPEVIERDSSTEDSDNGEDERNDLGARHKADLPDLLTIKKQQASDLLTVFTERCTVKFVSIDGVVDTKKGRWCIICKDDETFVKENGKRKAFHLGSNSSCRQHTRGHYEFYKAKCRELGIRENHYAMPRDVLREPEKKSKGKQMKIDRLFQKTENKQLQEFSRDSVLHAVAEFVVVGKQGHLFETAYVVAMRPAATIADLPSTHDVTTYIHNSFIKLIKDIKAEMQSVNTGRISTTTDLWSIDQTKASFLGLTAHWIHVEKGRWDLRSHVIAFRGVSGAHNGDNLGRYIVSLCERVEYY</sequence>
<dbReference type="PANTHER" id="PTHR46481:SF10">
    <property type="entry name" value="ZINC FINGER BED DOMAIN-CONTAINING PROTEIN 39"/>
    <property type="match status" value="1"/>
</dbReference>
<accession>A0A1B7MHL5</accession>
<evidence type="ECO:0000313" key="7">
    <source>
        <dbReference type="EMBL" id="OAX32093.1"/>
    </source>
</evidence>
<evidence type="ECO:0000256" key="4">
    <source>
        <dbReference type="ARBA" id="ARBA00022833"/>
    </source>
</evidence>
<keyword evidence="3" id="KW-0863">Zinc-finger</keyword>
<evidence type="ECO:0000256" key="6">
    <source>
        <dbReference type="SAM" id="MobiDB-lite"/>
    </source>
</evidence>
<evidence type="ECO:0008006" key="9">
    <source>
        <dbReference type="Google" id="ProtNLM"/>
    </source>
</evidence>
<dbReference type="InterPro" id="IPR052035">
    <property type="entry name" value="ZnF_BED_domain_contain"/>
</dbReference>
<evidence type="ECO:0000256" key="5">
    <source>
        <dbReference type="ARBA" id="ARBA00023242"/>
    </source>
</evidence>
<dbReference type="AlphaFoldDB" id="A0A1B7MHL5"/>
<name>A0A1B7MHL5_9AGAM</name>
<dbReference type="PANTHER" id="PTHR46481">
    <property type="entry name" value="ZINC FINGER BED DOMAIN-CONTAINING PROTEIN 4"/>
    <property type="match status" value="1"/>
</dbReference>
<protein>
    <recommendedName>
        <fullName evidence="9">DUF659 domain-containing protein</fullName>
    </recommendedName>
</protein>
<evidence type="ECO:0000256" key="3">
    <source>
        <dbReference type="ARBA" id="ARBA00022771"/>
    </source>
</evidence>
<organism evidence="7 8">
    <name type="scientific">Rhizopogon vinicolor AM-OR11-026</name>
    <dbReference type="NCBI Taxonomy" id="1314800"/>
    <lineage>
        <taxon>Eukaryota</taxon>
        <taxon>Fungi</taxon>
        <taxon>Dikarya</taxon>
        <taxon>Basidiomycota</taxon>
        <taxon>Agaricomycotina</taxon>
        <taxon>Agaricomycetes</taxon>
        <taxon>Agaricomycetidae</taxon>
        <taxon>Boletales</taxon>
        <taxon>Suillineae</taxon>
        <taxon>Rhizopogonaceae</taxon>
        <taxon>Rhizopogon</taxon>
    </lineage>
</organism>
<dbReference type="GO" id="GO:0005634">
    <property type="term" value="C:nucleus"/>
    <property type="evidence" value="ECO:0007669"/>
    <property type="project" value="UniProtKB-SubCell"/>
</dbReference>
<feature type="compositionally biased region" description="Basic residues" evidence="6">
    <location>
        <begin position="1"/>
        <end position="13"/>
    </location>
</feature>
<keyword evidence="5" id="KW-0539">Nucleus</keyword>
<evidence type="ECO:0000256" key="2">
    <source>
        <dbReference type="ARBA" id="ARBA00022723"/>
    </source>
</evidence>
<dbReference type="InParanoid" id="A0A1B7MHL5"/>
<gene>
    <name evidence="7" type="ORF">K503DRAFT_870334</name>
</gene>
<reference evidence="7 8" key="1">
    <citation type="submission" date="2016-06" db="EMBL/GenBank/DDBJ databases">
        <title>Comparative genomics of the ectomycorrhizal sister species Rhizopogon vinicolor and Rhizopogon vesiculosus (Basidiomycota: Boletales) reveals a divergence of the mating type B locus.</title>
        <authorList>
            <consortium name="DOE Joint Genome Institute"/>
            <person name="Mujic A.B."/>
            <person name="Kuo A."/>
            <person name="Tritt A."/>
            <person name="Lipzen A."/>
            <person name="Chen C."/>
            <person name="Johnson J."/>
            <person name="Sharma A."/>
            <person name="Barry K."/>
            <person name="Grigoriev I.V."/>
            <person name="Spatafora J.W."/>
        </authorList>
    </citation>
    <scope>NUCLEOTIDE SEQUENCE [LARGE SCALE GENOMIC DNA]</scope>
    <source>
        <strain evidence="7 8">AM-OR11-026</strain>
    </source>
</reference>
<dbReference type="GO" id="GO:0008270">
    <property type="term" value="F:zinc ion binding"/>
    <property type="evidence" value="ECO:0007669"/>
    <property type="project" value="UniProtKB-KW"/>
</dbReference>
<feature type="region of interest" description="Disordered" evidence="6">
    <location>
        <begin position="1"/>
        <end position="128"/>
    </location>
</feature>
<keyword evidence="8" id="KW-1185">Reference proteome</keyword>
<feature type="compositionally biased region" description="Basic residues" evidence="6">
    <location>
        <begin position="67"/>
        <end position="81"/>
    </location>
</feature>
<evidence type="ECO:0000313" key="8">
    <source>
        <dbReference type="Proteomes" id="UP000092154"/>
    </source>
</evidence>
<comment type="subcellular location">
    <subcellularLocation>
        <location evidence="1">Nucleus</location>
    </subcellularLocation>
</comment>
<keyword evidence="4" id="KW-0862">Zinc</keyword>
<proteinExistence type="predicted"/>
<feature type="compositionally biased region" description="Acidic residues" evidence="6">
    <location>
        <begin position="111"/>
        <end position="121"/>
    </location>
</feature>
<dbReference type="EMBL" id="KV449123">
    <property type="protein sequence ID" value="OAX32093.1"/>
    <property type="molecule type" value="Genomic_DNA"/>
</dbReference>
<evidence type="ECO:0000256" key="1">
    <source>
        <dbReference type="ARBA" id="ARBA00004123"/>
    </source>
</evidence>
<dbReference type="Proteomes" id="UP000092154">
    <property type="component" value="Unassembled WGS sequence"/>
</dbReference>
<dbReference type="OrthoDB" id="2692481at2759"/>
<keyword evidence="2" id="KW-0479">Metal-binding</keyword>